<evidence type="ECO:0000313" key="2">
    <source>
        <dbReference type="Proteomes" id="UP001076464"/>
    </source>
</evidence>
<comment type="caution">
    <text evidence="1">The sequence shown here is derived from an EMBL/GenBank/DDBJ whole genome shotgun (WGS) entry which is preliminary data.</text>
</comment>
<name>A0ACC6CEQ2_9BURK</name>
<keyword evidence="2" id="KW-1185">Reference proteome</keyword>
<evidence type="ECO:0000313" key="1">
    <source>
        <dbReference type="EMBL" id="MCY4746854.1"/>
    </source>
</evidence>
<reference evidence="1" key="1">
    <citation type="submission" date="2022-08" db="EMBL/GenBank/DDBJ databases">
        <title>Genome sequencing of Pelomonas sp. UHG3.</title>
        <authorList>
            <person name="So Y."/>
        </authorList>
    </citation>
    <scope>NUCLEOTIDE SEQUENCE</scope>
    <source>
        <strain evidence="1">UHG3</strain>
    </source>
</reference>
<dbReference type="EMBL" id="JAPPUY010000005">
    <property type="protein sequence ID" value="MCY4746854.1"/>
    <property type="molecule type" value="Genomic_DNA"/>
</dbReference>
<proteinExistence type="predicted"/>
<sequence>MIQLAVWAGHDRVGTLSHDAQSNLFDFSYAQAWRESPRGFPLSPQMPMFAAAHAADARAFAELPAETRSAIVRAFFQNLLPEGQALEVAAQANGVARGNLAGLLVALGAETAGALRVTLAEGTTPAPPAEQARRPLPLTELSERIRNRPELPFAIWDGKVRLSIAGLQDKIAVLEDQGDLFLANGDGYASTVILKPAPTDGRFASLPAIEHTCMHLAAAAGIATARTRLLHVPEPVLLVERFDRRRSSDGRVERLHIIDACQALGLSPELKYERAYGDQDAVRHLRDGASLPRLFGLADLSPAPLAMRNQLVDRTLFNVLVGNTDAHGKNWSFFVGPQAGLLTLAPAYDLIDVESVAHAHMSTTFAMGIGDAFTPDELTPFEWASMAAQCNVAPRHLATRLKALSGTLPRLLRDARVALEQQGVPPELLASMALRLQERCTTVSAKVDEIARVPKRLL</sequence>
<dbReference type="Proteomes" id="UP001076464">
    <property type="component" value="Unassembled WGS sequence"/>
</dbReference>
<organism evidence="1 2">
    <name type="scientific">Roseateles hydrophilus</name>
    <dbReference type="NCBI Taxonomy" id="2975054"/>
    <lineage>
        <taxon>Bacteria</taxon>
        <taxon>Pseudomonadati</taxon>
        <taxon>Pseudomonadota</taxon>
        <taxon>Betaproteobacteria</taxon>
        <taxon>Burkholderiales</taxon>
        <taxon>Sphaerotilaceae</taxon>
        <taxon>Roseateles</taxon>
    </lineage>
</organism>
<gene>
    <name evidence="1" type="ORF">NYO99_17895</name>
</gene>
<accession>A0ACC6CEQ2</accession>
<protein>
    <submittedName>
        <fullName evidence="1">HipA domain-containing protein</fullName>
    </submittedName>
</protein>